<evidence type="ECO:0000313" key="2">
    <source>
        <dbReference type="EMBL" id="OWZ24268.1"/>
    </source>
</evidence>
<accession>A0A225X4S2</accession>
<organism evidence="2 3">
    <name type="scientific">Phytophthora megakarya</name>
    <dbReference type="NCBI Taxonomy" id="4795"/>
    <lineage>
        <taxon>Eukaryota</taxon>
        <taxon>Sar</taxon>
        <taxon>Stramenopiles</taxon>
        <taxon>Oomycota</taxon>
        <taxon>Peronosporomycetes</taxon>
        <taxon>Peronosporales</taxon>
        <taxon>Peronosporaceae</taxon>
        <taxon>Phytophthora</taxon>
    </lineage>
</organism>
<evidence type="ECO:0008006" key="4">
    <source>
        <dbReference type="Google" id="ProtNLM"/>
    </source>
</evidence>
<evidence type="ECO:0000256" key="1">
    <source>
        <dbReference type="SAM" id="MobiDB-lite"/>
    </source>
</evidence>
<dbReference type="Proteomes" id="UP000198211">
    <property type="component" value="Unassembled WGS sequence"/>
</dbReference>
<name>A0A225X4S2_9STRA</name>
<proteinExistence type="predicted"/>
<reference evidence="3" key="1">
    <citation type="submission" date="2017-03" db="EMBL/GenBank/DDBJ databases">
        <title>Phytopthora megakarya and P. palmivora, two closely related causual agents of cacao black pod achieved similar genome size and gene model numbers by different mechanisms.</title>
        <authorList>
            <person name="Ali S."/>
            <person name="Shao J."/>
            <person name="Larry D.J."/>
            <person name="Kronmiller B."/>
            <person name="Shen D."/>
            <person name="Strem M.D."/>
            <person name="Melnick R.L."/>
            <person name="Guiltinan M.J."/>
            <person name="Tyler B.M."/>
            <person name="Meinhardt L.W."/>
            <person name="Bailey B.A."/>
        </authorList>
    </citation>
    <scope>NUCLEOTIDE SEQUENCE [LARGE SCALE GENOMIC DNA]</scope>
    <source>
        <strain evidence="3">zdho120</strain>
    </source>
</reference>
<comment type="caution">
    <text evidence="2">The sequence shown here is derived from an EMBL/GenBank/DDBJ whole genome shotgun (WGS) entry which is preliminary data.</text>
</comment>
<sequence length="95" mass="10375">MRSTSKILSCRPFHADTSPPKTATSSNQAIVLLLNGKLDSQTPNKYAEILFKISMARKSSFSSFDYALHAIIATMSMVTGDISKQTCGIEVLVFD</sequence>
<keyword evidence="3" id="KW-1185">Reference proteome</keyword>
<protein>
    <recommendedName>
        <fullName evidence="4">Serine protease</fullName>
    </recommendedName>
</protein>
<dbReference type="AlphaFoldDB" id="A0A225X4S2"/>
<feature type="region of interest" description="Disordered" evidence="1">
    <location>
        <begin position="1"/>
        <end position="23"/>
    </location>
</feature>
<dbReference type="OrthoDB" id="425534at2759"/>
<gene>
    <name evidence="2" type="ORF">PHMEG_000748</name>
</gene>
<evidence type="ECO:0000313" key="3">
    <source>
        <dbReference type="Proteomes" id="UP000198211"/>
    </source>
</evidence>
<dbReference type="EMBL" id="NBNE01000021">
    <property type="protein sequence ID" value="OWZ24268.1"/>
    <property type="molecule type" value="Genomic_DNA"/>
</dbReference>